<dbReference type="Pfam" id="PF13563">
    <property type="entry name" value="2_5_RNA_ligase2"/>
    <property type="match status" value="1"/>
</dbReference>
<protein>
    <submittedName>
        <fullName evidence="1">2'-5' RNA ligase family protein</fullName>
    </submittedName>
</protein>
<dbReference type="Proteomes" id="UP001299970">
    <property type="component" value="Unassembled WGS sequence"/>
</dbReference>
<dbReference type="GO" id="GO:0016874">
    <property type="term" value="F:ligase activity"/>
    <property type="evidence" value="ECO:0007669"/>
    <property type="project" value="UniProtKB-KW"/>
</dbReference>
<evidence type="ECO:0000313" key="1">
    <source>
        <dbReference type="EMBL" id="MCH6170654.1"/>
    </source>
</evidence>
<keyword evidence="1" id="KW-0436">Ligase</keyword>
<comment type="caution">
    <text evidence="1">The sequence shown here is derived from an EMBL/GenBank/DDBJ whole genome shotgun (WGS) entry which is preliminary data.</text>
</comment>
<dbReference type="InterPro" id="IPR009097">
    <property type="entry name" value="Cyclic_Pdiesterase"/>
</dbReference>
<dbReference type="SUPFAM" id="SSF55144">
    <property type="entry name" value="LigT-like"/>
    <property type="match status" value="1"/>
</dbReference>
<organism evidence="1 2">
    <name type="scientific">Pseudonocardia alaniniphila</name>
    <dbReference type="NCBI Taxonomy" id="75291"/>
    <lineage>
        <taxon>Bacteria</taxon>
        <taxon>Bacillati</taxon>
        <taxon>Actinomycetota</taxon>
        <taxon>Actinomycetes</taxon>
        <taxon>Pseudonocardiales</taxon>
        <taxon>Pseudonocardiaceae</taxon>
        <taxon>Pseudonocardia</taxon>
    </lineage>
</organism>
<keyword evidence="2" id="KW-1185">Reference proteome</keyword>
<name>A0ABS9TQ37_9PSEU</name>
<accession>A0ABS9TQ37</accession>
<reference evidence="1 2" key="1">
    <citation type="submission" date="2022-03" db="EMBL/GenBank/DDBJ databases">
        <title>Pseudonocardia alaer sp. nov., a novel actinomycete isolated from reed forest soil.</title>
        <authorList>
            <person name="Wang L."/>
        </authorList>
    </citation>
    <scope>NUCLEOTIDE SEQUENCE [LARGE SCALE GENOMIC DNA]</scope>
    <source>
        <strain evidence="1 2">Y-16303</strain>
    </source>
</reference>
<dbReference type="EMBL" id="JAKXMK010000035">
    <property type="protein sequence ID" value="MCH6170654.1"/>
    <property type="molecule type" value="Genomic_DNA"/>
</dbReference>
<sequence length="171" mass="18300">MSESAVIVPVPEAEPVVGAFRASLDRSAGWGVPAHVTVIYPFLAPDRLGPDELRRLRDAVRSVPRFEVSFTEVRWFADTVVWLAPHPAEGFRALIDAVWSAFPECPPYRGAFGTPVPHLTIGDDAALDTLSAAGDAVSRRLPVTASVHVAHLFQGSAAPGAWRSVAELPLG</sequence>
<dbReference type="RefSeq" id="WP_241041457.1">
    <property type="nucleotide sequence ID" value="NZ_BAAAJF010000060.1"/>
</dbReference>
<evidence type="ECO:0000313" key="2">
    <source>
        <dbReference type="Proteomes" id="UP001299970"/>
    </source>
</evidence>
<gene>
    <name evidence="1" type="ORF">MMF94_33545</name>
</gene>
<dbReference type="Gene3D" id="3.90.1140.10">
    <property type="entry name" value="Cyclic phosphodiesterase"/>
    <property type="match status" value="1"/>
</dbReference>
<proteinExistence type="predicted"/>